<evidence type="ECO:0000256" key="2">
    <source>
        <dbReference type="ARBA" id="ARBA00022679"/>
    </source>
</evidence>
<dbReference type="PANTHER" id="PTHR43861:SF1">
    <property type="entry name" value="TRANS-ACONITATE 2-METHYLTRANSFERASE"/>
    <property type="match status" value="1"/>
</dbReference>
<dbReference type="AlphaFoldDB" id="A0AAW5E834"/>
<evidence type="ECO:0000313" key="5">
    <source>
        <dbReference type="Proteomes" id="UP001199644"/>
    </source>
</evidence>
<evidence type="ECO:0000313" key="4">
    <source>
        <dbReference type="EMBL" id="MCH3851126.1"/>
    </source>
</evidence>
<dbReference type="RefSeq" id="WP_052400118.1">
    <property type="nucleotide sequence ID" value="NZ_AP028352.1"/>
</dbReference>
<dbReference type="Proteomes" id="UP001199644">
    <property type="component" value="Unassembled WGS sequence"/>
</dbReference>
<organism evidence="4 5">
    <name type="scientific">Campylobacter jejuni</name>
    <dbReference type="NCBI Taxonomy" id="197"/>
    <lineage>
        <taxon>Bacteria</taxon>
        <taxon>Pseudomonadati</taxon>
        <taxon>Campylobacterota</taxon>
        <taxon>Epsilonproteobacteria</taxon>
        <taxon>Campylobacterales</taxon>
        <taxon>Campylobacteraceae</taxon>
        <taxon>Campylobacter</taxon>
    </lineage>
</organism>
<dbReference type="GO" id="GO:0008168">
    <property type="term" value="F:methyltransferase activity"/>
    <property type="evidence" value="ECO:0007669"/>
    <property type="project" value="UniProtKB-KW"/>
</dbReference>
<gene>
    <name evidence="4" type="ORF">LZC39_03155</name>
</gene>
<dbReference type="InterPro" id="IPR041698">
    <property type="entry name" value="Methyltransf_25"/>
</dbReference>
<protein>
    <submittedName>
        <fullName evidence="4">Class I SAM-dependent methyltransferase</fullName>
    </submittedName>
</protein>
<keyword evidence="1 4" id="KW-0489">Methyltransferase</keyword>
<accession>A0AAW5E834</accession>
<dbReference type="GO" id="GO:0032259">
    <property type="term" value="P:methylation"/>
    <property type="evidence" value="ECO:0007669"/>
    <property type="project" value="UniProtKB-KW"/>
</dbReference>
<reference evidence="4" key="1">
    <citation type="submission" date="2021-12" db="EMBL/GenBank/DDBJ databases">
        <title>Prevalence of phenicol resistance gene fexA in Campylobacter isolated from poultry supply chain.</title>
        <authorList>
            <person name="Tang B."/>
            <person name="Zheng X."/>
            <person name="Lin J."/>
            <person name="Lin R."/>
            <person name="Yang H."/>
            <person name="Shen Z."/>
            <person name="Xia F."/>
        </authorList>
    </citation>
    <scope>NUCLEOTIDE SEQUENCE</scope>
    <source>
        <strain evidence="4">CJHN2011004</strain>
    </source>
</reference>
<dbReference type="EMBL" id="JAJUOL010000003">
    <property type="protein sequence ID" value="MCH3851126.1"/>
    <property type="molecule type" value="Genomic_DNA"/>
</dbReference>
<dbReference type="Gene3D" id="3.40.50.150">
    <property type="entry name" value="Vaccinia Virus protein VP39"/>
    <property type="match status" value="1"/>
</dbReference>
<dbReference type="CDD" id="cd02440">
    <property type="entry name" value="AdoMet_MTases"/>
    <property type="match status" value="1"/>
</dbReference>
<evidence type="ECO:0000256" key="1">
    <source>
        <dbReference type="ARBA" id="ARBA00022603"/>
    </source>
</evidence>
<dbReference type="InterPro" id="IPR029063">
    <property type="entry name" value="SAM-dependent_MTases_sf"/>
</dbReference>
<feature type="domain" description="Methyltransferase" evidence="3">
    <location>
        <begin position="38"/>
        <end position="129"/>
    </location>
</feature>
<evidence type="ECO:0000259" key="3">
    <source>
        <dbReference type="Pfam" id="PF13649"/>
    </source>
</evidence>
<dbReference type="Pfam" id="PF13649">
    <property type="entry name" value="Methyltransf_25"/>
    <property type="match status" value="1"/>
</dbReference>
<dbReference type="PANTHER" id="PTHR43861">
    <property type="entry name" value="TRANS-ACONITATE 2-METHYLTRANSFERASE-RELATED"/>
    <property type="match status" value="1"/>
</dbReference>
<proteinExistence type="predicted"/>
<keyword evidence="2" id="KW-0808">Transferase</keyword>
<comment type="caution">
    <text evidence="4">The sequence shown here is derived from an EMBL/GenBank/DDBJ whole genome shotgun (WGS) entry which is preliminary data.</text>
</comment>
<dbReference type="SUPFAM" id="SSF53335">
    <property type="entry name" value="S-adenosyl-L-methionine-dependent methyltransferases"/>
    <property type="match status" value="1"/>
</dbReference>
<sequence>MLKDRNYWSAFYAKNQEPFEHSLFATFCLKYFKKDFSILELGCGNGRDALFFSKKGCKVKALDLCEDEIRFLNDNYKNENLEFFCVDFCNFLDDKKYDGIYSRFTLHSISKDQQDNLFKNISRLLKEKGLLCIEARGKKNSLFGKGERVIDNNEGEYCFIFEEHFRRFLDFDELKYYVKNLGLEILYAKEDKGFAPFKNEDDYFIRLIAQNN</sequence>
<name>A0AAW5E834_CAMJU</name>